<evidence type="ECO:0000313" key="2">
    <source>
        <dbReference type="Proteomes" id="UP000694540"/>
    </source>
</evidence>
<protein>
    <submittedName>
        <fullName evidence="1">Uncharacterized protein</fullName>
    </submittedName>
</protein>
<dbReference type="Ensembl" id="ENSCWAT00000013946.1">
    <property type="protein sequence ID" value="ENSCWAP00000012837.1"/>
    <property type="gene ID" value="ENSCWAG00000010013.1"/>
</dbReference>
<evidence type="ECO:0000313" key="1">
    <source>
        <dbReference type="Ensembl" id="ENSCWAP00000012837.1"/>
    </source>
</evidence>
<dbReference type="GeneTree" id="ENSGT01150000290711"/>
<proteinExistence type="predicted"/>
<name>A0A8C3WD85_9CETA</name>
<accession>A0A8C3WD85</accession>
<reference evidence="1" key="2">
    <citation type="submission" date="2025-09" db="UniProtKB">
        <authorList>
            <consortium name="Ensembl"/>
        </authorList>
    </citation>
    <scope>IDENTIFICATION</scope>
</reference>
<organism evidence="1 2">
    <name type="scientific">Catagonus wagneri</name>
    <name type="common">Chacoan peccary</name>
    <dbReference type="NCBI Taxonomy" id="51154"/>
    <lineage>
        <taxon>Eukaryota</taxon>
        <taxon>Metazoa</taxon>
        <taxon>Chordata</taxon>
        <taxon>Craniata</taxon>
        <taxon>Vertebrata</taxon>
        <taxon>Euteleostomi</taxon>
        <taxon>Mammalia</taxon>
        <taxon>Eutheria</taxon>
        <taxon>Laurasiatheria</taxon>
        <taxon>Artiodactyla</taxon>
        <taxon>Suina</taxon>
        <taxon>Tayassuidae</taxon>
        <taxon>Catagonus</taxon>
    </lineage>
</organism>
<reference evidence="1" key="1">
    <citation type="submission" date="2025-08" db="UniProtKB">
        <authorList>
            <consortium name="Ensembl"/>
        </authorList>
    </citation>
    <scope>IDENTIFICATION</scope>
</reference>
<dbReference type="Proteomes" id="UP000694540">
    <property type="component" value="Unplaced"/>
</dbReference>
<keyword evidence="2" id="KW-1185">Reference proteome</keyword>
<sequence length="33" mass="3901">KEIWCSRILTSSLRLSASRLLTLSRERRSRPVE</sequence>
<dbReference type="AlphaFoldDB" id="A0A8C3WD85"/>